<feature type="transmembrane region" description="Helical" evidence="2">
    <location>
        <begin position="44"/>
        <end position="63"/>
    </location>
</feature>
<feature type="region of interest" description="Disordered" evidence="1">
    <location>
        <begin position="1"/>
        <end position="28"/>
    </location>
</feature>
<feature type="region of interest" description="Disordered" evidence="1">
    <location>
        <begin position="109"/>
        <end position="169"/>
    </location>
</feature>
<keyword evidence="2" id="KW-0472">Membrane</keyword>
<feature type="compositionally biased region" description="Basic and acidic residues" evidence="1">
    <location>
        <begin position="109"/>
        <end position="118"/>
    </location>
</feature>
<evidence type="ECO:0000313" key="4">
    <source>
        <dbReference type="Proteomes" id="UP000325957"/>
    </source>
</evidence>
<dbReference type="OrthoDB" id="4883656at2"/>
<comment type="caution">
    <text evidence="3">The sequence shown here is derived from an EMBL/GenBank/DDBJ whole genome shotgun (WGS) entry which is preliminary data.</text>
</comment>
<dbReference type="Proteomes" id="UP000325957">
    <property type="component" value="Unassembled WGS sequence"/>
</dbReference>
<dbReference type="AlphaFoldDB" id="A0A5J5L033"/>
<proteinExistence type="predicted"/>
<keyword evidence="2" id="KW-0812">Transmembrane</keyword>
<feature type="compositionally biased region" description="Low complexity" evidence="1">
    <location>
        <begin position="140"/>
        <end position="151"/>
    </location>
</feature>
<sequence length="169" mass="17792">MSSADRPSDREQHEPVHDAGRDSEPPVQHRVETLRYRRAPRLPVFLILGGALGAVAGMILGVLGPGNVMFTTGQVVGYMIAIFALLGLSVGAIVALVIDRVSVRRAQEVRAHVEEQPSRHPSAPSGTDGTPELPEPGEPAEPGSPSAAAEGDPAGDSGRVTEQRPDVRD</sequence>
<keyword evidence="4" id="KW-1185">Reference proteome</keyword>
<dbReference type="EMBL" id="SZWF01000002">
    <property type="protein sequence ID" value="KAA9395327.1"/>
    <property type="molecule type" value="Genomic_DNA"/>
</dbReference>
<evidence type="ECO:0000256" key="1">
    <source>
        <dbReference type="SAM" id="MobiDB-lite"/>
    </source>
</evidence>
<dbReference type="RefSeq" id="WP_158032752.1">
    <property type="nucleotide sequence ID" value="NZ_ML708611.1"/>
</dbReference>
<feature type="transmembrane region" description="Helical" evidence="2">
    <location>
        <begin position="75"/>
        <end position="98"/>
    </location>
</feature>
<reference evidence="3 4" key="1">
    <citation type="submission" date="2019-05" db="EMBL/GenBank/DDBJ databases">
        <title>Kocuria coralli sp. nov., a novel actinobacterium isolated from coral reef seawater.</title>
        <authorList>
            <person name="Li J."/>
        </authorList>
    </citation>
    <scope>NUCLEOTIDE SEQUENCE [LARGE SCALE GENOMIC DNA]</scope>
    <source>
        <strain evidence="3 4">SCSIO 13007</strain>
    </source>
</reference>
<protein>
    <submittedName>
        <fullName evidence="3">Uncharacterized protein</fullName>
    </submittedName>
</protein>
<evidence type="ECO:0000256" key="2">
    <source>
        <dbReference type="SAM" id="Phobius"/>
    </source>
</evidence>
<keyword evidence="2" id="KW-1133">Transmembrane helix</keyword>
<organism evidence="3 4">
    <name type="scientific">Kocuria coralli</name>
    <dbReference type="NCBI Taxonomy" id="1461025"/>
    <lineage>
        <taxon>Bacteria</taxon>
        <taxon>Bacillati</taxon>
        <taxon>Actinomycetota</taxon>
        <taxon>Actinomycetes</taxon>
        <taxon>Micrococcales</taxon>
        <taxon>Micrococcaceae</taxon>
        <taxon>Kocuria</taxon>
    </lineage>
</organism>
<feature type="compositionally biased region" description="Basic and acidic residues" evidence="1">
    <location>
        <begin position="159"/>
        <end position="169"/>
    </location>
</feature>
<gene>
    <name evidence="3" type="ORF">FCK90_02685</name>
</gene>
<accession>A0A5J5L033</accession>
<name>A0A5J5L033_9MICC</name>
<evidence type="ECO:0000313" key="3">
    <source>
        <dbReference type="EMBL" id="KAA9395327.1"/>
    </source>
</evidence>